<dbReference type="PANTHER" id="PTHR12778:SF9">
    <property type="entry name" value="ACETYL-COENZYME A TRANSPORTER 1"/>
    <property type="match status" value="1"/>
</dbReference>
<proteinExistence type="predicted"/>
<evidence type="ECO:0000256" key="2">
    <source>
        <dbReference type="ARBA" id="ARBA00022692"/>
    </source>
</evidence>
<dbReference type="InterPro" id="IPR004752">
    <property type="entry name" value="AmpG_permease/AT-1"/>
</dbReference>
<gene>
    <name evidence="5" type="ORF">MEUPH1_LOCUS4800</name>
</gene>
<dbReference type="EMBL" id="CARXXK010000001">
    <property type="protein sequence ID" value="CAI6348089.1"/>
    <property type="molecule type" value="Genomic_DNA"/>
</dbReference>
<sequence length="71" mass="8025">MQGIPYGLALAMPIILQNNKNVSCKDQAIFSLVAWPYSLKLIWAPLVDSLYVQKMGRRKSWLILVQYSIGA</sequence>
<dbReference type="InterPro" id="IPR024371">
    <property type="entry name" value="AcetylCoA_trans_1-like"/>
</dbReference>
<dbReference type="GO" id="GO:0016020">
    <property type="term" value="C:membrane"/>
    <property type="evidence" value="ECO:0007669"/>
    <property type="project" value="UniProtKB-SubCell"/>
</dbReference>
<keyword evidence="6" id="KW-1185">Reference proteome</keyword>
<comment type="subcellular location">
    <subcellularLocation>
        <location evidence="1">Membrane</location>
        <topology evidence="1">Multi-pass membrane protein</topology>
    </subcellularLocation>
</comment>
<evidence type="ECO:0000256" key="3">
    <source>
        <dbReference type="ARBA" id="ARBA00022989"/>
    </source>
</evidence>
<evidence type="ECO:0000256" key="4">
    <source>
        <dbReference type="ARBA" id="ARBA00023136"/>
    </source>
</evidence>
<evidence type="ECO:0000256" key="1">
    <source>
        <dbReference type="ARBA" id="ARBA00004141"/>
    </source>
</evidence>
<comment type="caution">
    <text evidence="5">The sequence shown here is derived from an EMBL/GenBank/DDBJ whole genome shotgun (WGS) entry which is preliminary data.</text>
</comment>
<name>A0AAV0VV76_9HEMI</name>
<dbReference type="AlphaFoldDB" id="A0AAV0VV76"/>
<evidence type="ECO:0008006" key="7">
    <source>
        <dbReference type="Google" id="ProtNLM"/>
    </source>
</evidence>
<reference evidence="5 6" key="1">
    <citation type="submission" date="2023-01" db="EMBL/GenBank/DDBJ databases">
        <authorList>
            <person name="Whitehead M."/>
        </authorList>
    </citation>
    <scope>NUCLEOTIDE SEQUENCE [LARGE SCALE GENOMIC DNA]</scope>
</reference>
<dbReference type="GO" id="GO:0008521">
    <property type="term" value="F:acetyl-CoA transmembrane transporter activity"/>
    <property type="evidence" value="ECO:0007669"/>
    <property type="project" value="InterPro"/>
</dbReference>
<accession>A0AAV0VV76</accession>
<organism evidence="5 6">
    <name type="scientific">Macrosiphum euphorbiae</name>
    <name type="common">potato aphid</name>
    <dbReference type="NCBI Taxonomy" id="13131"/>
    <lineage>
        <taxon>Eukaryota</taxon>
        <taxon>Metazoa</taxon>
        <taxon>Ecdysozoa</taxon>
        <taxon>Arthropoda</taxon>
        <taxon>Hexapoda</taxon>
        <taxon>Insecta</taxon>
        <taxon>Pterygota</taxon>
        <taxon>Neoptera</taxon>
        <taxon>Paraneoptera</taxon>
        <taxon>Hemiptera</taxon>
        <taxon>Sternorrhyncha</taxon>
        <taxon>Aphidomorpha</taxon>
        <taxon>Aphidoidea</taxon>
        <taxon>Aphididae</taxon>
        <taxon>Macrosiphini</taxon>
        <taxon>Macrosiphum</taxon>
    </lineage>
</organism>
<evidence type="ECO:0000313" key="6">
    <source>
        <dbReference type="Proteomes" id="UP001160148"/>
    </source>
</evidence>
<keyword evidence="2" id="KW-0812">Transmembrane</keyword>
<protein>
    <recommendedName>
        <fullName evidence="7">Acetyl-coenzyme A transporter 1</fullName>
    </recommendedName>
</protein>
<dbReference type="GO" id="GO:0035348">
    <property type="term" value="P:acetyl-CoA transmembrane transport"/>
    <property type="evidence" value="ECO:0007669"/>
    <property type="project" value="InterPro"/>
</dbReference>
<evidence type="ECO:0000313" key="5">
    <source>
        <dbReference type="EMBL" id="CAI6348089.1"/>
    </source>
</evidence>
<dbReference type="PANTHER" id="PTHR12778">
    <property type="entry name" value="SOLUTE CARRIER FAMILY 33 ACETYL-COA TRANSPORTER -RELATED"/>
    <property type="match status" value="1"/>
</dbReference>
<dbReference type="Proteomes" id="UP001160148">
    <property type="component" value="Unassembled WGS sequence"/>
</dbReference>
<keyword evidence="4" id="KW-0472">Membrane</keyword>
<keyword evidence="3" id="KW-1133">Transmembrane helix</keyword>
<dbReference type="Pfam" id="PF13000">
    <property type="entry name" value="Acatn"/>
    <property type="match status" value="1"/>
</dbReference>